<organism evidence="1">
    <name type="scientific">Megavirus baoshan</name>
    <dbReference type="NCBI Taxonomy" id="2496520"/>
    <lineage>
        <taxon>Viruses</taxon>
        <taxon>Varidnaviria</taxon>
        <taxon>Bamfordvirae</taxon>
        <taxon>Nucleocytoviricota</taxon>
        <taxon>Megaviricetes</taxon>
        <taxon>Imitervirales</taxon>
        <taxon>Mimiviridae</taxon>
        <taxon>Megamimivirinae</taxon>
        <taxon>Megavirus</taxon>
        <taxon>Megavirus baoshanense</taxon>
    </lineage>
</organism>
<reference evidence="1" key="1">
    <citation type="submission" date="2018-03" db="EMBL/GenBank/DDBJ databases">
        <title>Draft genome sequences of Megaviruse, new member of the family Mimiviridae isolated from water in Shanghai, China.</title>
        <authorList>
            <person name="Xia Y."/>
        </authorList>
    </citation>
    <scope>NUCLEOTIDE SEQUENCE</scope>
    <source>
        <strain evidence="1">SH</strain>
    </source>
</reference>
<sequence>MLSAYGNNTCITIPSLASIIFEKMKEHTVFLTRVQKYHGSLIDFKSTQREYEFVHKMNAARAIIDSIEIFNKCCEYISAGGNPTCQAEIKLSEYFTINPKYNKVFIYGGFLRDYIAGDIYSDIDIKFDSKKLIKIFIDYYIPKQYIKQILPTSLNNNASRYYCKCITINLILPGYLNYPIVIDLTYTNKVYFMSDIIHSNSDFDVNKLRLDNNIVSNLTTYHINCQVDDILENCRNKQFIVMSLHEYPKIKHQKITTKYIYDANGNIIDIEHPNEIEFHLDCINRYNYVGKILLQRIAKMQSKGWYYRNEPCDNPWCILAPPELSNKYYHYMKNYKGIDLSDTKSRNYETDLRGNIIIDNNQLEEFISDDEDLHIDIKSTAYSSYITKKKIPIQNKI</sequence>
<protein>
    <submittedName>
        <fullName evidence="1">Uncharacterized protein</fullName>
    </submittedName>
</protein>
<proteinExistence type="predicted"/>
<name>A0A3S5HLE5_9VIRU</name>
<gene>
    <name evidence="1" type="ORF">Mb0878</name>
</gene>
<dbReference type="InterPro" id="IPR043908">
    <property type="entry name" value="DUF5769"/>
</dbReference>
<evidence type="ECO:0000313" key="1">
    <source>
        <dbReference type="EMBL" id="AZL89728.1"/>
    </source>
</evidence>
<accession>A0A3S5HLE5</accession>
<dbReference type="Pfam" id="PF19073">
    <property type="entry name" value="DUF5769"/>
    <property type="match status" value="1"/>
</dbReference>
<dbReference type="EMBL" id="MH046811">
    <property type="protein sequence ID" value="AZL89728.1"/>
    <property type="molecule type" value="Genomic_DNA"/>
</dbReference>